<evidence type="ECO:0000313" key="2">
    <source>
        <dbReference type="Proteomes" id="UP001183176"/>
    </source>
</evidence>
<organism evidence="1 2">
    <name type="scientific">Jatrophihabitans lederbergiae</name>
    <dbReference type="NCBI Taxonomy" id="3075547"/>
    <lineage>
        <taxon>Bacteria</taxon>
        <taxon>Bacillati</taxon>
        <taxon>Actinomycetota</taxon>
        <taxon>Actinomycetes</taxon>
        <taxon>Jatrophihabitantales</taxon>
        <taxon>Jatrophihabitantaceae</taxon>
        <taxon>Jatrophihabitans</taxon>
    </lineage>
</organism>
<accession>A0ABU2JG28</accession>
<protein>
    <submittedName>
        <fullName evidence="1">Retropepsin-like aspartic protease</fullName>
        <ecNumber evidence="1">3.4.23.-</ecNumber>
    </submittedName>
</protein>
<dbReference type="EC" id="3.4.23.-" evidence="1"/>
<dbReference type="RefSeq" id="WP_311424564.1">
    <property type="nucleotide sequence ID" value="NZ_JAVREH010000038.1"/>
</dbReference>
<name>A0ABU2JG28_9ACTN</name>
<keyword evidence="2" id="KW-1185">Reference proteome</keyword>
<gene>
    <name evidence="1" type="ORF">RM423_18715</name>
</gene>
<sequence>MRVRFGALPGQTALRPTVSIAFPDSPGVTTVALVDSGAMANRFHPQWAEHLGIDLSTGPVERVTIANGTYLANVHHIRLQVGQWTWTAPVAFPQNWNHPHEVLGLRGFFDEFAVRIVARDNYLALIHR</sequence>
<dbReference type="Proteomes" id="UP001183176">
    <property type="component" value="Unassembled WGS sequence"/>
</dbReference>
<dbReference type="SUPFAM" id="SSF50630">
    <property type="entry name" value="Acid proteases"/>
    <property type="match status" value="1"/>
</dbReference>
<evidence type="ECO:0000313" key="1">
    <source>
        <dbReference type="EMBL" id="MDT0263419.1"/>
    </source>
</evidence>
<reference evidence="2" key="1">
    <citation type="submission" date="2023-07" db="EMBL/GenBank/DDBJ databases">
        <title>30 novel species of actinomycetes from the DSMZ collection.</title>
        <authorList>
            <person name="Nouioui I."/>
        </authorList>
    </citation>
    <scope>NUCLEOTIDE SEQUENCE [LARGE SCALE GENOMIC DNA]</scope>
    <source>
        <strain evidence="2">DSM 44399</strain>
    </source>
</reference>
<keyword evidence="1" id="KW-0378">Hydrolase</keyword>
<dbReference type="Gene3D" id="2.40.70.10">
    <property type="entry name" value="Acid Proteases"/>
    <property type="match status" value="1"/>
</dbReference>
<dbReference type="InterPro" id="IPR021109">
    <property type="entry name" value="Peptidase_aspartic_dom_sf"/>
</dbReference>
<dbReference type="GO" id="GO:0016787">
    <property type="term" value="F:hydrolase activity"/>
    <property type="evidence" value="ECO:0007669"/>
    <property type="project" value="UniProtKB-KW"/>
</dbReference>
<proteinExistence type="predicted"/>
<comment type="caution">
    <text evidence="1">The sequence shown here is derived from an EMBL/GenBank/DDBJ whole genome shotgun (WGS) entry which is preliminary data.</text>
</comment>
<dbReference type="EMBL" id="JAVREH010000038">
    <property type="protein sequence ID" value="MDT0263419.1"/>
    <property type="molecule type" value="Genomic_DNA"/>
</dbReference>
<dbReference type="Pfam" id="PF13650">
    <property type="entry name" value="Asp_protease_2"/>
    <property type="match status" value="1"/>
</dbReference>